<sequence length="315" mass="36504">HDFISPYIAREFCRHGIDTQYTQFSPIGPQQNLWHLPYATRFVDTKTDWYQLKRTRTKEDLVRDPCLTDPAYREELREKLTKTAELTARYSTSDFSLGDENHIVSGSYDLCFSPTCLADFRDWAEEQYGTTDRLNAEWGSDYESFDEVMPITLEQARETGNFAPWVDHRLHMESVWAEIHDFSRSVIREVVPDARVGYEGSNVYVGSFHAADYWKLSRAMNLNNIYYRDFVSAAWHDFAPPGMLFGGGWYGGYAGNRNESFMRWFPWRTLFKGANSFWVWCGHGSAGSVMAFDVSLYPFFERACEEVNEIKAGIG</sequence>
<reference evidence="4" key="1">
    <citation type="journal article" date="2014" name="Front. Microbiol.">
        <title>High frequency of phylogenetically diverse reductive dehalogenase-homologous genes in deep subseafloor sedimentary metagenomes.</title>
        <authorList>
            <person name="Kawai M."/>
            <person name="Futagami T."/>
            <person name="Toyoda A."/>
            <person name="Takaki Y."/>
            <person name="Nishi S."/>
            <person name="Hori S."/>
            <person name="Arai W."/>
            <person name="Tsubouchi T."/>
            <person name="Morono Y."/>
            <person name="Uchiyama I."/>
            <person name="Ito T."/>
            <person name="Fujiyama A."/>
            <person name="Inagaki F."/>
            <person name="Takami H."/>
        </authorList>
    </citation>
    <scope>NUCLEOTIDE SEQUENCE</scope>
    <source>
        <strain evidence="4">Expedition CK06-06</strain>
    </source>
</reference>
<dbReference type="InterPro" id="IPR017853">
    <property type="entry name" value="GH"/>
</dbReference>
<dbReference type="SUPFAM" id="SSF51445">
    <property type="entry name" value="(Trans)glycosidases"/>
    <property type="match status" value="1"/>
</dbReference>
<accession>X1FG05</accession>
<feature type="non-terminal residue" evidence="4">
    <location>
        <position position="1"/>
    </location>
</feature>
<evidence type="ECO:0000256" key="2">
    <source>
        <dbReference type="ARBA" id="ARBA00023295"/>
    </source>
</evidence>
<dbReference type="GO" id="GO:0009341">
    <property type="term" value="C:beta-galactosidase complex"/>
    <property type="evidence" value="ECO:0007669"/>
    <property type="project" value="InterPro"/>
</dbReference>
<evidence type="ECO:0000313" key="4">
    <source>
        <dbReference type="EMBL" id="GAH43912.1"/>
    </source>
</evidence>
<name>X1FG05_9ZZZZ</name>
<keyword evidence="2" id="KW-0326">Glycosidase</keyword>
<comment type="caution">
    <text evidence="4">The sequence shown here is derived from an EMBL/GenBank/DDBJ whole genome shotgun (WGS) entry which is preliminary data.</text>
</comment>
<evidence type="ECO:0000256" key="1">
    <source>
        <dbReference type="ARBA" id="ARBA00022801"/>
    </source>
</evidence>
<keyword evidence="1" id="KW-0378">Hydrolase</keyword>
<protein>
    <recommendedName>
        <fullName evidence="3">Glycoside hydrolase family 42 N-terminal domain-containing protein</fullName>
    </recommendedName>
</protein>
<evidence type="ECO:0000259" key="3">
    <source>
        <dbReference type="Pfam" id="PF02449"/>
    </source>
</evidence>
<feature type="domain" description="Glycoside hydrolase family 42 N-terminal" evidence="3">
    <location>
        <begin position="62"/>
        <end position="222"/>
    </location>
</feature>
<feature type="non-terminal residue" evidence="4">
    <location>
        <position position="315"/>
    </location>
</feature>
<dbReference type="InterPro" id="IPR013529">
    <property type="entry name" value="Glyco_hydro_42_N"/>
</dbReference>
<dbReference type="GO" id="GO:0004565">
    <property type="term" value="F:beta-galactosidase activity"/>
    <property type="evidence" value="ECO:0007669"/>
    <property type="project" value="InterPro"/>
</dbReference>
<dbReference type="Pfam" id="PF02449">
    <property type="entry name" value="Glyco_hydro_42"/>
    <property type="match status" value="1"/>
</dbReference>
<gene>
    <name evidence="4" type="ORF">S03H2_19153</name>
</gene>
<proteinExistence type="predicted"/>
<dbReference type="AlphaFoldDB" id="X1FG05"/>
<organism evidence="4">
    <name type="scientific">marine sediment metagenome</name>
    <dbReference type="NCBI Taxonomy" id="412755"/>
    <lineage>
        <taxon>unclassified sequences</taxon>
        <taxon>metagenomes</taxon>
        <taxon>ecological metagenomes</taxon>
    </lineage>
</organism>
<dbReference type="EMBL" id="BARU01009991">
    <property type="protein sequence ID" value="GAH43912.1"/>
    <property type="molecule type" value="Genomic_DNA"/>
</dbReference>
<dbReference type="Gene3D" id="3.20.20.80">
    <property type="entry name" value="Glycosidases"/>
    <property type="match status" value="1"/>
</dbReference>
<dbReference type="GO" id="GO:0005975">
    <property type="term" value="P:carbohydrate metabolic process"/>
    <property type="evidence" value="ECO:0007669"/>
    <property type="project" value="InterPro"/>
</dbReference>